<dbReference type="SUPFAM" id="SSF46689">
    <property type="entry name" value="Homeodomain-like"/>
    <property type="match status" value="1"/>
</dbReference>
<dbReference type="InterPro" id="IPR009057">
    <property type="entry name" value="Homeodomain-like_sf"/>
</dbReference>
<evidence type="ECO:0000313" key="6">
    <source>
        <dbReference type="EMBL" id="NHN90248.1"/>
    </source>
</evidence>
<keyword evidence="7" id="KW-1185">Reference proteome</keyword>
<keyword evidence="2 4" id="KW-0238">DNA-binding</keyword>
<dbReference type="InterPro" id="IPR001647">
    <property type="entry name" value="HTH_TetR"/>
</dbReference>
<reference evidence="6 7" key="1">
    <citation type="journal article" date="2020" name="Int. J. Syst. Evol. Microbiol.">
        <title>Novel acetic acid bacteria from cider fermentations: Acetobacter conturbans sp. nov. and Acetobacter fallax sp. nov.</title>
        <authorList>
            <person name="Sombolestani A.S."/>
            <person name="Cleenwerck I."/>
            <person name="Cnockaert M."/>
            <person name="Borremans W."/>
            <person name="Wieme A.D."/>
            <person name="De Vuyst L."/>
            <person name="Vandamme P."/>
        </authorList>
    </citation>
    <scope>NUCLEOTIDE SEQUENCE [LARGE SCALE GENOMIC DNA]</scope>
    <source>
        <strain evidence="6 7">LMG 1627</strain>
    </source>
</reference>
<evidence type="ECO:0000259" key="5">
    <source>
        <dbReference type="PROSITE" id="PS50977"/>
    </source>
</evidence>
<protein>
    <submittedName>
        <fullName evidence="6">TetR family transcriptional regulator</fullName>
    </submittedName>
</protein>
<keyword evidence="1" id="KW-0805">Transcription regulation</keyword>
<evidence type="ECO:0000256" key="3">
    <source>
        <dbReference type="ARBA" id="ARBA00023163"/>
    </source>
</evidence>
<dbReference type="Proteomes" id="UP000631653">
    <property type="component" value="Unassembled WGS sequence"/>
</dbReference>
<dbReference type="Pfam" id="PF00440">
    <property type="entry name" value="TetR_N"/>
    <property type="match status" value="1"/>
</dbReference>
<proteinExistence type="predicted"/>
<feature type="DNA-binding region" description="H-T-H motif" evidence="4">
    <location>
        <begin position="37"/>
        <end position="56"/>
    </location>
</feature>
<feature type="domain" description="HTH tetR-type" evidence="5">
    <location>
        <begin position="14"/>
        <end position="74"/>
    </location>
</feature>
<accession>A0ABX0K3G2</accession>
<dbReference type="EMBL" id="WOSY01000042">
    <property type="protein sequence ID" value="NHN90248.1"/>
    <property type="molecule type" value="Genomic_DNA"/>
</dbReference>
<name>A0ABX0K3G2_9PROT</name>
<keyword evidence="3" id="KW-0804">Transcription</keyword>
<dbReference type="Gene3D" id="1.10.357.10">
    <property type="entry name" value="Tetracycline Repressor, domain 2"/>
    <property type="match status" value="1"/>
</dbReference>
<sequence>MSRIKPPSSPDSRTAKRERVLDAAARLLSTSEAADFSMRDLAEEAGVSFATPFNYFGSKMAIMHALSARLIDTMTARFAEAPAAADAIARILTAFDIAVGVLLEAPAITKPVVGSLGSPTTEPGRVADHSRVLWAVALGDLTGIREEMTAIARSSLPDHLALGFRGCISFWVAGEIADEDLHERAFAMAAALLLGFVQPQFQDRLTHLLRLDALKISP</sequence>
<evidence type="ECO:0000256" key="1">
    <source>
        <dbReference type="ARBA" id="ARBA00023015"/>
    </source>
</evidence>
<dbReference type="PANTHER" id="PTHR30055">
    <property type="entry name" value="HTH-TYPE TRANSCRIPTIONAL REGULATOR RUTR"/>
    <property type="match status" value="1"/>
</dbReference>
<dbReference type="PROSITE" id="PS50977">
    <property type="entry name" value="HTH_TETR_2"/>
    <property type="match status" value="1"/>
</dbReference>
<comment type="caution">
    <text evidence="6">The sequence shown here is derived from an EMBL/GenBank/DDBJ whole genome shotgun (WGS) entry which is preliminary data.</text>
</comment>
<evidence type="ECO:0000313" key="7">
    <source>
        <dbReference type="Proteomes" id="UP000631653"/>
    </source>
</evidence>
<evidence type="ECO:0000256" key="2">
    <source>
        <dbReference type="ARBA" id="ARBA00023125"/>
    </source>
</evidence>
<gene>
    <name evidence="6" type="ORF">GOB81_16825</name>
</gene>
<dbReference type="RefSeq" id="WP_173571401.1">
    <property type="nucleotide sequence ID" value="NZ_WOSY01000042.1"/>
</dbReference>
<evidence type="ECO:0000256" key="4">
    <source>
        <dbReference type="PROSITE-ProRule" id="PRU00335"/>
    </source>
</evidence>
<dbReference type="PANTHER" id="PTHR30055:SF234">
    <property type="entry name" value="HTH-TYPE TRANSCRIPTIONAL REGULATOR BETI"/>
    <property type="match status" value="1"/>
</dbReference>
<organism evidence="6 7">
    <name type="scientific">Acetobacter conturbans</name>
    <dbReference type="NCBI Taxonomy" id="1737472"/>
    <lineage>
        <taxon>Bacteria</taxon>
        <taxon>Pseudomonadati</taxon>
        <taxon>Pseudomonadota</taxon>
        <taxon>Alphaproteobacteria</taxon>
        <taxon>Acetobacterales</taxon>
        <taxon>Acetobacteraceae</taxon>
        <taxon>Acetobacter</taxon>
    </lineage>
</organism>
<dbReference type="InterPro" id="IPR050109">
    <property type="entry name" value="HTH-type_TetR-like_transc_reg"/>
</dbReference>